<name>A0ABW7AP97_9ACTN</name>
<proteinExistence type="predicted"/>
<keyword evidence="2" id="KW-1185">Reference proteome</keyword>
<dbReference type="InterPro" id="IPR036412">
    <property type="entry name" value="HAD-like_sf"/>
</dbReference>
<sequence length="111" mass="12518">MGWADGSIYDGPIAGALDGLRALMEHYAVFIHTARDPQQVIPWLENYSFDCAHDDQGLRFWNQRGVLLVTNRKLPAKYYLDDRAVRFTAWGAALDELLPGDVRNPLRGTDA</sequence>
<dbReference type="EMBL" id="JBICRM010000034">
    <property type="protein sequence ID" value="MFG1709195.1"/>
    <property type="molecule type" value="Genomic_DNA"/>
</dbReference>
<gene>
    <name evidence="1" type="ORF">ACFLIM_38990</name>
</gene>
<protein>
    <submittedName>
        <fullName evidence="1">Uncharacterized protein</fullName>
    </submittedName>
</protein>
<evidence type="ECO:0000313" key="2">
    <source>
        <dbReference type="Proteomes" id="UP001603978"/>
    </source>
</evidence>
<dbReference type="SUPFAM" id="SSF56784">
    <property type="entry name" value="HAD-like"/>
    <property type="match status" value="1"/>
</dbReference>
<organism evidence="1 2">
    <name type="scientific">Nonomuraea marmarensis</name>
    <dbReference type="NCBI Taxonomy" id="3351344"/>
    <lineage>
        <taxon>Bacteria</taxon>
        <taxon>Bacillati</taxon>
        <taxon>Actinomycetota</taxon>
        <taxon>Actinomycetes</taxon>
        <taxon>Streptosporangiales</taxon>
        <taxon>Streptosporangiaceae</taxon>
        <taxon>Nonomuraea</taxon>
    </lineage>
</organism>
<reference evidence="1 2" key="1">
    <citation type="submission" date="2024-10" db="EMBL/GenBank/DDBJ databases">
        <authorList>
            <person name="Topkara A.R."/>
            <person name="Saygin H."/>
        </authorList>
    </citation>
    <scope>NUCLEOTIDE SEQUENCE [LARGE SCALE GENOMIC DNA]</scope>
    <source>
        <strain evidence="1 2">M3C6</strain>
    </source>
</reference>
<dbReference type="InterPro" id="IPR023214">
    <property type="entry name" value="HAD_sf"/>
</dbReference>
<dbReference type="Gene3D" id="3.40.50.1000">
    <property type="entry name" value="HAD superfamily/HAD-like"/>
    <property type="match status" value="1"/>
</dbReference>
<dbReference type="RefSeq" id="WP_393173733.1">
    <property type="nucleotide sequence ID" value="NZ_JBICRM010000034.1"/>
</dbReference>
<evidence type="ECO:0000313" key="1">
    <source>
        <dbReference type="EMBL" id="MFG1709195.1"/>
    </source>
</evidence>
<dbReference type="Proteomes" id="UP001603978">
    <property type="component" value="Unassembled WGS sequence"/>
</dbReference>
<comment type="caution">
    <text evidence="1">The sequence shown here is derived from an EMBL/GenBank/DDBJ whole genome shotgun (WGS) entry which is preliminary data.</text>
</comment>
<accession>A0ABW7AP97</accession>